<comment type="caution">
    <text evidence="1">The sequence shown here is derived from an EMBL/GenBank/DDBJ whole genome shotgun (WGS) entry which is preliminary data.</text>
</comment>
<gene>
    <name evidence="1" type="ORF">E0486_17500</name>
</gene>
<keyword evidence="2" id="KW-1185">Reference proteome</keyword>
<dbReference type="EMBL" id="SKFH01000050">
    <property type="protein sequence ID" value="TCZ65289.1"/>
    <property type="molecule type" value="Genomic_DNA"/>
</dbReference>
<dbReference type="OrthoDB" id="766446at2"/>
<accession>A0A4R4DRT4</accession>
<protein>
    <recommendedName>
        <fullName evidence="3">Late embryogenesis abundant protein LEA-2 subgroup domain-containing protein</fullName>
    </recommendedName>
</protein>
<dbReference type="Gene3D" id="2.60.40.1820">
    <property type="match status" value="1"/>
</dbReference>
<dbReference type="PROSITE" id="PS51257">
    <property type="entry name" value="PROKAR_LIPOPROTEIN"/>
    <property type="match status" value="1"/>
</dbReference>
<reference evidence="1 2" key="1">
    <citation type="submission" date="2019-03" db="EMBL/GenBank/DDBJ databases">
        <authorList>
            <person name="Kim M.K.M."/>
        </authorList>
    </citation>
    <scope>NUCLEOTIDE SEQUENCE [LARGE SCALE GENOMIC DNA]</scope>
    <source>
        <strain evidence="1 2">17J68-15</strain>
    </source>
</reference>
<dbReference type="AlphaFoldDB" id="A0A4R4DRT4"/>
<sequence>MVKWMVSIGALVLLSACTRIKDPEFRRVENFGVRKLGFEESTVGFSATYFNPNDFSVTVKEAVIDVRVDTVHLGQFHQPAEVAVIKNAEFSIPLEGTIGLQKALKFDLPGLLGKTVTLRADGSVEVGKAGIFISKPIHYEGTQTISADLIKNPAGAGL</sequence>
<proteinExistence type="predicted"/>
<evidence type="ECO:0008006" key="3">
    <source>
        <dbReference type="Google" id="ProtNLM"/>
    </source>
</evidence>
<organism evidence="1 2">
    <name type="scientific">Flaviaesturariibacter aridisoli</name>
    <dbReference type="NCBI Taxonomy" id="2545761"/>
    <lineage>
        <taxon>Bacteria</taxon>
        <taxon>Pseudomonadati</taxon>
        <taxon>Bacteroidota</taxon>
        <taxon>Chitinophagia</taxon>
        <taxon>Chitinophagales</taxon>
        <taxon>Chitinophagaceae</taxon>
        <taxon>Flaviaestuariibacter</taxon>
    </lineage>
</organism>
<dbReference type="RefSeq" id="WP_131854192.1">
    <property type="nucleotide sequence ID" value="NZ_SKFH01000050.1"/>
</dbReference>
<evidence type="ECO:0000313" key="2">
    <source>
        <dbReference type="Proteomes" id="UP000295164"/>
    </source>
</evidence>
<dbReference type="Proteomes" id="UP000295164">
    <property type="component" value="Unassembled WGS sequence"/>
</dbReference>
<name>A0A4R4DRT4_9BACT</name>
<dbReference type="SUPFAM" id="SSF117070">
    <property type="entry name" value="LEA14-like"/>
    <property type="match status" value="1"/>
</dbReference>
<evidence type="ECO:0000313" key="1">
    <source>
        <dbReference type="EMBL" id="TCZ65289.1"/>
    </source>
</evidence>